<dbReference type="Proteomes" id="UP000017174">
    <property type="component" value="Unassembled WGS sequence"/>
</dbReference>
<dbReference type="PATRIC" id="fig|888019.4.peg.1096"/>
<dbReference type="HOGENOM" id="CLU_541712_0_0_11"/>
<proteinExistence type="predicted"/>
<gene>
    <name evidence="2" type="ORF">HMPREF0742_01295</name>
</gene>
<name>U7V3I0_9MICC</name>
<evidence type="ECO:0000313" key="2">
    <source>
        <dbReference type="EMBL" id="ERT66252.1"/>
    </source>
</evidence>
<accession>U7V3I0</accession>
<dbReference type="InterPro" id="IPR006311">
    <property type="entry name" value="TAT_signal"/>
</dbReference>
<dbReference type="PROSITE" id="PS51318">
    <property type="entry name" value="TAT"/>
    <property type="match status" value="1"/>
</dbReference>
<protein>
    <submittedName>
        <fullName evidence="2">Tat pathway signal sequence domain protein</fullName>
    </submittedName>
</protein>
<comment type="caution">
    <text evidence="2">The sequence shown here is derived from an EMBL/GenBank/DDBJ whole genome shotgun (WGS) entry which is preliminary data.</text>
</comment>
<dbReference type="AlphaFoldDB" id="U7V3I0"/>
<evidence type="ECO:0000313" key="3">
    <source>
        <dbReference type="Proteomes" id="UP000017174"/>
    </source>
</evidence>
<keyword evidence="1" id="KW-0732">Signal</keyword>
<reference evidence="2 3" key="1">
    <citation type="submission" date="2013-08" db="EMBL/GenBank/DDBJ databases">
        <authorList>
            <person name="Weinstock G."/>
            <person name="Sodergren E."/>
            <person name="Wylie T."/>
            <person name="Fulton L."/>
            <person name="Fulton R."/>
            <person name="Fronick C."/>
            <person name="O'Laughlin M."/>
            <person name="Godfrey J."/>
            <person name="Miner T."/>
            <person name="Herter B."/>
            <person name="Appelbaum E."/>
            <person name="Cordes M."/>
            <person name="Lek S."/>
            <person name="Wollam A."/>
            <person name="Pepin K.H."/>
            <person name="Palsikar V.B."/>
            <person name="Mitreva M."/>
            <person name="Wilson R.K."/>
        </authorList>
    </citation>
    <scope>NUCLEOTIDE SEQUENCE [LARGE SCALE GENOMIC DNA]</scope>
    <source>
        <strain evidence="2 3">F0184</strain>
    </source>
</reference>
<feature type="chain" id="PRO_5004690043" evidence="1">
    <location>
        <begin position="35"/>
        <end position="440"/>
    </location>
</feature>
<evidence type="ECO:0000256" key="1">
    <source>
        <dbReference type="SAM" id="SignalP"/>
    </source>
</evidence>
<dbReference type="EMBL" id="AXZG01000037">
    <property type="protein sequence ID" value="ERT66252.1"/>
    <property type="molecule type" value="Genomic_DNA"/>
</dbReference>
<feature type="signal peptide" evidence="1">
    <location>
        <begin position="1"/>
        <end position="34"/>
    </location>
</feature>
<organism evidence="2 3">
    <name type="scientific">Rothia aeria F0184</name>
    <dbReference type="NCBI Taxonomy" id="888019"/>
    <lineage>
        <taxon>Bacteria</taxon>
        <taxon>Bacillati</taxon>
        <taxon>Actinomycetota</taxon>
        <taxon>Actinomycetes</taxon>
        <taxon>Micrococcales</taxon>
        <taxon>Micrococcaceae</taxon>
        <taxon>Rothia</taxon>
    </lineage>
</organism>
<sequence>MQTMTRNISRRSLVAGAAWAAPAVLTSTAIPAYASSVNPCQNLNDFEARQTVAAGRANNKKGYEEITVPEGATYMWFKIQGGYGGGVDHANRNVGDGGAGADIEGTIKVTPGQTVKFHVGAGGLGLYDKPAAGGEGYGNGGSSNTLLESGVEVSDLDEMQSPTYNHIVVYSGSGGGASAVLISDKGSSEEKLLAVAGGGGGGGTRAMTQAARETLNGTKLAGWKTDGGFPVLSNGGDASDFPQAGSNGTEVYGEYPSAIVTVRGGNPGSGANGGAGGSKATYSTAKDLSFSSTTESNIRTSTVAGVAGGSGAKANGADGVVAYSYSISTKETDQPDGGSPYKFNVTAYAVSGGGGGGYGGGGSGAAAAIGAQTINVLGDGKTVSDAYSVSAGVVAGGGGGGGSFVAADVINPTFQRSSGQGTVRGESRDGIGQYAFCVSK</sequence>